<reference evidence="2 3" key="1">
    <citation type="journal article" date="2018" name="Proc. Natl. Acad. Sci. U.S.A.">
        <title>Draft genome sequence of Camellia sinensis var. sinensis provides insights into the evolution of the tea genome and tea quality.</title>
        <authorList>
            <person name="Wei C."/>
            <person name="Yang H."/>
            <person name="Wang S."/>
            <person name="Zhao J."/>
            <person name="Liu C."/>
            <person name="Gao L."/>
            <person name="Xia E."/>
            <person name="Lu Y."/>
            <person name="Tai Y."/>
            <person name="She G."/>
            <person name="Sun J."/>
            <person name="Cao H."/>
            <person name="Tong W."/>
            <person name="Gao Q."/>
            <person name="Li Y."/>
            <person name="Deng W."/>
            <person name="Jiang X."/>
            <person name="Wang W."/>
            <person name="Chen Q."/>
            <person name="Zhang S."/>
            <person name="Li H."/>
            <person name="Wu J."/>
            <person name="Wang P."/>
            <person name="Li P."/>
            <person name="Shi C."/>
            <person name="Zheng F."/>
            <person name="Jian J."/>
            <person name="Huang B."/>
            <person name="Shan D."/>
            <person name="Shi M."/>
            <person name="Fang C."/>
            <person name="Yue Y."/>
            <person name="Li F."/>
            <person name="Li D."/>
            <person name="Wei S."/>
            <person name="Han B."/>
            <person name="Jiang C."/>
            <person name="Yin Y."/>
            <person name="Xia T."/>
            <person name="Zhang Z."/>
            <person name="Bennetzen J.L."/>
            <person name="Zhao S."/>
            <person name="Wan X."/>
        </authorList>
    </citation>
    <scope>NUCLEOTIDE SEQUENCE [LARGE SCALE GENOMIC DNA]</scope>
    <source>
        <strain evidence="3">cv. Shuchazao</strain>
        <tissue evidence="2">Leaf</tissue>
    </source>
</reference>
<proteinExistence type="predicted"/>
<protein>
    <submittedName>
        <fullName evidence="2">Uncharacterized protein</fullName>
    </submittedName>
</protein>
<sequence>MGSSSSNHLLHFYYTSSRGASRFNPLSAYFLFTPLRRYSQPSKQSNGHGKEKAPTMAEEFERVAEEFKRVAEAKAHQGVASQTSKRVQDATEEAALGDARDESLKERYKEPVGKGNFKKTMTDDE</sequence>
<keyword evidence="3" id="KW-1185">Reference proteome</keyword>
<dbReference type="Proteomes" id="UP000306102">
    <property type="component" value="Unassembled WGS sequence"/>
</dbReference>
<name>A0A4V3WMZ8_CAMSN</name>
<evidence type="ECO:0000313" key="2">
    <source>
        <dbReference type="EMBL" id="THG10537.1"/>
    </source>
</evidence>
<comment type="caution">
    <text evidence="2">The sequence shown here is derived from an EMBL/GenBank/DDBJ whole genome shotgun (WGS) entry which is preliminary data.</text>
</comment>
<feature type="region of interest" description="Disordered" evidence="1">
    <location>
        <begin position="73"/>
        <end position="125"/>
    </location>
</feature>
<gene>
    <name evidence="2" type="ORF">TEA_000106</name>
</gene>
<accession>A0A4V3WMZ8</accession>
<evidence type="ECO:0000313" key="3">
    <source>
        <dbReference type="Proteomes" id="UP000306102"/>
    </source>
</evidence>
<dbReference type="EMBL" id="SDRB02007825">
    <property type="protein sequence ID" value="THG10537.1"/>
    <property type="molecule type" value="Genomic_DNA"/>
</dbReference>
<organism evidence="2 3">
    <name type="scientific">Camellia sinensis var. sinensis</name>
    <name type="common">China tea</name>
    <dbReference type="NCBI Taxonomy" id="542762"/>
    <lineage>
        <taxon>Eukaryota</taxon>
        <taxon>Viridiplantae</taxon>
        <taxon>Streptophyta</taxon>
        <taxon>Embryophyta</taxon>
        <taxon>Tracheophyta</taxon>
        <taxon>Spermatophyta</taxon>
        <taxon>Magnoliopsida</taxon>
        <taxon>eudicotyledons</taxon>
        <taxon>Gunneridae</taxon>
        <taxon>Pentapetalae</taxon>
        <taxon>asterids</taxon>
        <taxon>Ericales</taxon>
        <taxon>Theaceae</taxon>
        <taxon>Camellia</taxon>
    </lineage>
</organism>
<evidence type="ECO:0000256" key="1">
    <source>
        <dbReference type="SAM" id="MobiDB-lite"/>
    </source>
</evidence>
<dbReference type="STRING" id="542762.A0A4V3WMZ8"/>
<feature type="compositionally biased region" description="Basic and acidic residues" evidence="1">
    <location>
        <begin position="98"/>
        <end position="112"/>
    </location>
</feature>
<dbReference type="AlphaFoldDB" id="A0A4V3WMZ8"/>